<dbReference type="GO" id="GO:0006950">
    <property type="term" value="P:response to stress"/>
    <property type="evidence" value="ECO:0007669"/>
    <property type="project" value="TreeGrafter"/>
</dbReference>
<dbReference type="Gene3D" id="1.10.10.10">
    <property type="entry name" value="Winged helix-like DNA-binding domain superfamily/Winged helix DNA-binding domain"/>
    <property type="match status" value="1"/>
</dbReference>
<evidence type="ECO:0000256" key="1">
    <source>
        <dbReference type="ARBA" id="ARBA00023015"/>
    </source>
</evidence>
<dbReference type="EMBL" id="ACLL01000024">
    <property type="protein sequence ID" value="EEW53778.1"/>
    <property type="molecule type" value="Genomic_DNA"/>
</dbReference>
<keyword evidence="8" id="KW-1185">Reference proteome</keyword>
<evidence type="ECO:0000256" key="3">
    <source>
        <dbReference type="ARBA" id="ARBA00023163"/>
    </source>
</evidence>
<evidence type="ECO:0000313" key="6">
    <source>
        <dbReference type="EMBL" id="KRK59036.1"/>
    </source>
</evidence>
<evidence type="ECO:0000259" key="4">
    <source>
        <dbReference type="PROSITE" id="PS50995"/>
    </source>
</evidence>
<sequence>MADDDQLLDQAVDVYLTGLKGLGKFISQPSAEYSLSFEQYMILRTITKQPGIKLMEIAHQRRVTRSAISRQLRVLIANEYVLQKPDPRDRRRQSLTATALGKQAEERINAKVRQRFSKWVSVFGSDRGKQLLDLLAEFNEQIVQGELDDGKEQQAND</sequence>
<dbReference type="InterPro" id="IPR000835">
    <property type="entry name" value="HTH_MarR-typ"/>
</dbReference>
<dbReference type="STRING" id="525309.HMPREF0494_1076"/>
<comment type="caution">
    <text evidence="5">The sequence shown here is derived from an EMBL/GenBank/DDBJ whole genome shotgun (WGS) entry which is preliminary data.</text>
</comment>
<dbReference type="InterPro" id="IPR036390">
    <property type="entry name" value="WH_DNA-bd_sf"/>
</dbReference>
<accession>C8P6Y2</accession>
<reference evidence="6 8" key="2">
    <citation type="journal article" date="2015" name="Genome Announc.">
        <title>Expanding the biotechnology potential of lactobacilli through comparative genomics of 213 strains and associated genera.</title>
        <authorList>
            <person name="Sun Z."/>
            <person name="Harris H.M."/>
            <person name="McCann A."/>
            <person name="Guo C."/>
            <person name="Argimon S."/>
            <person name="Zhang W."/>
            <person name="Yang X."/>
            <person name="Jeffery I.B."/>
            <person name="Cooney J.C."/>
            <person name="Kagawa T.F."/>
            <person name="Liu W."/>
            <person name="Song Y."/>
            <person name="Salvetti E."/>
            <person name="Wrobel A."/>
            <person name="Rasinkangas P."/>
            <person name="Parkhill J."/>
            <person name="Rea M.C."/>
            <person name="O'Sullivan O."/>
            <person name="Ritari J."/>
            <person name="Douillard F.P."/>
            <person name="Paul Ross R."/>
            <person name="Yang R."/>
            <person name="Briner A.E."/>
            <person name="Felis G.E."/>
            <person name="de Vos W.M."/>
            <person name="Barrangou R."/>
            <person name="Klaenhammer T.R."/>
            <person name="Caufield P.W."/>
            <person name="Cui Y."/>
            <person name="Zhang H."/>
            <person name="O'Toole P.W."/>
        </authorList>
    </citation>
    <scope>NUCLEOTIDE SEQUENCE [LARGE SCALE GENOMIC DNA]</scope>
    <source>
        <strain evidence="6 8">DSM 16041</strain>
    </source>
</reference>
<dbReference type="Pfam" id="PF01047">
    <property type="entry name" value="MarR"/>
    <property type="match status" value="1"/>
</dbReference>
<evidence type="ECO:0000256" key="2">
    <source>
        <dbReference type="ARBA" id="ARBA00023125"/>
    </source>
</evidence>
<dbReference type="SMART" id="SM00347">
    <property type="entry name" value="HTH_MARR"/>
    <property type="match status" value="1"/>
</dbReference>
<dbReference type="InterPro" id="IPR039422">
    <property type="entry name" value="MarR/SlyA-like"/>
</dbReference>
<evidence type="ECO:0000313" key="8">
    <source>
        <dbReference type="Proteomes" id="UP000051883"/>
    </source>
</evidence>
<dbReference type="PANTHER" id="PTHR33164:SF57">
    <property type="entry name" value="MARR-FAMILY TRANSCRIPTIONAL REGULATOR"/>
    <property type="match status" value="1"/>
</dbReference>
<reference evidence="5 7" key="1">
    <citation type="submission" date="2009-09" db="EMBL/GenBank/DDBJ databases">
        <authorList>
            <person name="Qin X."/>
            <person name="Bachman B."/>
            <person name="Battles P."/>
            <person name="Bell A."/>
            <person name="Bess C."/>
            <person name="Bickham C."/>
            <person name="Chaboub L."/>
            <person name="Chen D."/>
            <person name="Coyle M."/>
            <person name="Deiros D.R."/>
            <person name="Dinh H."/>
            <person name="Forbes L."/>
            <person name="Fowler G."/>
            <person name="Francisco L."/>
            <person name="Fu Q."/>
            <person name="Gubbala S."/>
            <person name="Hale W."/>
            <person name="Han Y."/>
            <person name="Hemphill L."/>
            <person name="Highlander S.K."/>
            <person name="Hirani K."/>
            <person name="Hogues M."/>
            <person name="Jackson L."/>
            <person name="Jakkamsetti A."/>
            <person name="Javaid M."/>
            <person name="Jiang H."/>
            <person name="Korchina V."/>
            <person name="Kovar C."/>
            <person name="Lara F."/>
            <person name="Lee S."/>
            <person name="Mata R."/>
            <person name="Mathew T."/>
            <person name="Moen C."/>
            <person name="Morales K."/>
            <person name="Munidasa M."/>
            <person name="Nazareth L."/>
            <person name="Ngo R."/>
            <person name="Nguyen L."/>
            <person name="Okwuonu G."/>
            <person name="Ongeri F."/>
            <person name="Patil S."/>
            <person name="Petrosino J."/>
            <person name="Pham C."/>
            <person name="Pham P."/>
            <person name="Pu L.-L."/>
            <person name="Puazo M."/>
            <person name="Raj R."/>
            <person name="Reid J."/>
            <person name="Rouhana J."/>
            <person name="Saada N."/>
            <person name="Shang Y."/>
            <person name="Simmons D."/>
            <person name="Thornton R."/>
            <person name="Warren J."/>
            <person name="Weissenberger G."/>
            <person name="Zhang J."/>
            <person name="Zhang L."/>
            <person name="Zhou C."/>
            <person name="Zhu D."/>
            <person name="Muzny D."/>
            <person name="Worley K."/>
            <person name="Gibbs R."/>
        </authorList>
    </citation>
    <scope>NUCLEOTIDE SEQUENCE [LARGE SCALE GENOMIC DNA]</scope>
    <source>
        <strain evidence="5 7">DSM 16041</strain>
    </source>
</reference>
<evidence type="ECO:0000313" key="7">
    <source>
        <dbReference type="Proteomes" id="UP000003675"/>
    </source>
</evidence>
<dbReference type="Proteomes" id="UP000003675">
    <property type="component" value="Unassembled WGS sequence"/>
</dbReference>
<dbReference type="RefSeq" id="WP_007124356.1">
    <property type="nucleotide sequence ID" value="NZ_AZDK01000021.1"/>
</dbReference>
<keyword evidence="1" id="KW-0805">Transcription regulation</keyword>
<dbReference type="GO" id="GO:0003677">
    <property type="term" value="F:DNA binding"/>
    <property type="evidence" value="ECO:0007669"/>
    <property type="project" value="UniProtKB-KW"/>
</dbReference>
<dbReference type="AlphaFoldDB" id="C8P6Y2"/>
<dbReference type="SUPFAM" id="SSF46785">
    <property type="entry name" value="Winged helix' DNA-binding domain"/>
    <property type="match status" value="1"/>
</dbReference>
<dbReference type="PROSITE" id="PS01117">
    <property type="entry name" value="HTH_MARR_1"/>
    <property type="match status" value="1"/>
</dbReference>
<keyword evidence="3" id="KW-0804">Transcription</keyword>
<dbReference type="eggNOG" id="COG1846">
    <property type="taxonomic scope" value="Bacteria"/>
</dbReference>
<name>C8P6Y2_9LACO</name>
<dbReference type="InterPro" id="IPR023187">
    <property type="entry name" value="Tscrpt_reg_MarR-type_CS"/>
</dbReference>
<dbReference type="PROSITE" id="PS50995">
    <property type="entry name" value="HTH_MARR_2"/>
    <property type="match status" value="1"/>
</dbReference>
<protein>
    <submittedName>
        <fullName evidence="6">MarR family transcriptional regulator</fullName>
    </submittedName>
    <submittedName>
        <fullName evidence="5">Transcriptional regulator, MarR family</fullName>
    </submittedName>
</protein>
<dbReference type="PANTHER" id="PTHR33164">
    <property type="entry name" value="TRANSCRIPTIONAL REGULATOR, MARR FAMILY"/>
    <property type="match status" value="1"/>
</dbReference>
<dbReference type="GO" id="GO:0003700">
    <property type="term" value="F:DNA-binding transcription factor activity"/>
    <property type="evidence" value="ECO:0007669"/>
    <property type="project" value="InterPro"/>
</dbReference>
<dbReference type="HOGENOM" id="CLU_083287_9_0_9"/>
<dbReference type="OrthoDB" id="1903871at2"/>
<evidence type="ECO:0000313" key="5">
    <source>
        <dbReference type="EMBL" id="EEW53778.1"/>
    </source>
</evidence>
<proteinExistence type="predicted"/>
<feature type="domain" description="HTH marR-type" evidence="4">
    <location>
        <begin position="1"/>
        <end position="140"/>
    </location>
</feature>
<gene>
    <name evidence="6" type="ORF">FC31_GL000919</name>
    <name evidence="5" type="ORF">HMPREF0494_1076</name>
</gene>
<organism evidence="5 7">
    <name type="scientific">Limosilactobacillus antri DSM 16041</name>
    <dbReference type="NCBI Taxonomy" id="525309"/>
    <lineage>
        <taxon>Bacteria</taxon>
        <taxon>Bacillati</taxon>
        <taxon>Bacillota</taxon>
        <taxon>Bacilli</taxon>
        <taxon>Lactobacillales</taxon>
        <taxon>Lactobacillaceae</taxon>
        <taxon>Limosilactobacillus</taxon>
    </lineage>
</organism>
<dbReference type="PATRIC" id="fig|525309.8.peg.929"/>
<dbReference type="InterPro" id="IPR036388">
    <property type="entry name" value="WH-like_DNA-bd_sf"/>
</dbReference>
<dbReference type="EMBL" id="AZDK01000021">
    <property type="protein sequence ID" value="KRK59036.1"/>
    <property type="molecule type" value="Genomic_DNA"/>
</dbReference>
<keyword evidence="2" id="KW-0238">DNA-binding</keyword>
<dbReference type="Proteomes" id="UP000051883">
    <property type="component" value="Unassembled WGS sequence"/>
</dbReference>